<dbReference type="PROSITE" id="PS51898">
    <property type="entry name" value="TYR_RECOMBINASE"/>
    <property type="match status" value="1"/>
</dbReference>
<name>A0ABU5WA40_AERCA</name>
<dbReference type="Gene3D" id="1.10.443.10">
    <property type="entry name" value="Intergrase catalytic core"/>
    <property type="match status" value="1"/>
</dbReference>
<dbReference type="SUPFAM" id="SSF56349">
    <property type="entry name" value="DNA breaking-rejoining enzymes"/>
    <property type="match status" value="1"/>
</dbReference>
<evidence type="ECO:0000256" key="1">
    <source>
        <dbReference type="ARBA" id="ARBA00023172"/>
    </source>
</evidence>
<keyword evidence="1" id="KW-0233">DNA recombination</keyword>
<proteinExistence type="predicted"/>
<organism evidence="3 4">
    <name type="scientific">Aeromonas caviae</name>
    <name type="common">Aeromonas punctata</name>
    <dbReference type="NCBI Taxonomy" id="648"/>
    <lineage>
        <taxon>Bacteria</taxon>
        <taxon>Pseudomonadati</taxon>
        <taxon>Pseudomonadota</taxon>
        <taxon>Gammaproteobacteria</taxon>
        <taxon>Aeromonadales</taxon>
        <taxon>Aeromonadaceae</taxon>
        <taxon>Aeromonas</taxon>
    </lineage>
</organism>
<dbReference type="EMBL" id="JAYGOJ010000131">
    <property type="protein sequence ID" value="MEA9437741.1"/>
    <property type="molecule type" value="Genomic_DNA"/>
</dbReference>
<dbReference type="InterPro" id="IPR002104">
    <property type="entry name" value="Integrase_catalytic"/>
</dbReference>
<accession>A0ABU5WA40</accession>
<feature type="domain" description="Tyr recombinase" evidence="2">
    <location>
        <begin position="508"/>
        <end position="739"/>
    </location>
</feature>
<evidence type="ECO:0000259" key="2">
    <source>
        <dbReference type="PROSITE" id="PS51898"/>
    </source>
</evidence>
<dbReference type="InterPro" id="IPR011010">
    <property type="entry name" value="DNA_brk_join_enz"/>
</dbReference>
<dbReference type="Pfam" id="PF00589">
    <property type="entry name" value="Phage_integrase"/>
    <property type="match status" value="1"/>
</dbReference>
<dbReference type="Proteomes" id="UP001304847">
    <property type="component" value="Unassembled WGS sequence"/>
</dbReference>
<keyword evidence="4" id="KW-1185">Reference proteome</keyword>
<dbReference type="InterPro" id="IPR013762">
    <property type="entry name" value="Integrase-like_cat_sf"/>
</dbReference>
<protein>
    <submittedName>
        <fullName evidence="3">Tyrosine-type recombinase/integrase</fullName>
    </submittedName>
</protein>
<evidence type="ECO:0000313" key="4">
    <source>
        <dbReference type="Proteomes" id="UP001304847"/>
    </source>
</evidence>
<reference evidence="3 4" key="1">
    <citation type="submission" date="2023-12" db="EMBL/GenBank/DDBJ databases">
        <title>Characterization of antibiotic resistance in Aeromonas spp. in hospital effluent.</title>
        <authorList>
            <person name="Negoseki B.R.S."/>
            <person name="Krul D."/>
            <person name="Siqueira A.C."/>
            <person name="Almeida M."/>
            <person name="Mesa D."/>
            <person name="Conte D."/>
            <person name="Dalla-Costa L.M."/>
        </authorList>
    </citation>
    <scope>NUCLEOTIDE SEQUENCE [LARGE SCALE GENOMIC DNA]</scope>
    <source>
        <strain evidence="3 4">36v</strain>
    </source>
</reference>
<comment type="caution">
    <text evidence="3">The sequence shown here is derived from an EMBL/GenBank/DDBJ whole genome shotgun (WGS) entry which is preliminary data.</text>
</comment>
<dbReference type="RefSeq" id="WP_270668118.1">
    <property type="nucleotide sequence ID" value="NZ_JAYGOJ010000131.1"/>
</dbReference>
<sequence length="1120" mass="128935">MANPLILSPRRRELMVQLGRDKRRQDRKDEAEVVITQAIKIFRHHLPEMLEESPCTDRFERLWPDIDAQLRQDLKTLHAYRFAYSVICQKLEMGNRQGIWCIAIPPPYLTVRRPHPFRSEHWHQATITMANAAHTWRTTLSEPTQDPDRLFARLLVCGILYGGLNRPYLWLAMGRALLEIQPLYGNHELTWITLTLEPGELPSNSYYRHDEHDGNAEHNEIHQTGIRAITQVNYMPDPISLGILRQFLKHRPATWCPPTKQAECLGLLQKELGAEISQQALCRGAIGLTEHQLGTELPQVLLEYAAGRAPSASLPLAYWHRLLQPRLYPANQDTYQKFNSLESVAKWPMASTSQPSQKPYLLDELRAIFRQDPAAPKGPKTIITELDALGNTSALTLSEQVLVSWLLSLLLTRRLAPSTAQRYLESIGKEWLSMTAQLPLASYDGIDFTELYHSILNRPRSQYQRDFMAGRLQDMHVFAVEAFDMAALPESLATGEKKIPHVSAAIVDEPLFAGLLAQVDCFIDTDVTLRMMLKSFLIMAYRTGLRPGELAKLRLMDVEPSPIGWLFVRNNRHGHNKTDAALRKVPLYPMLTGNERDLLKRYIGERRMQADSNKELLFHAAGNPHERVNLQQISLMVRSVLYQLSGGLHYRLYHLRHSCFSRMQLLLHHDLVSLPDIVQRALLPYPDTQREEIVRLIAGQHRLRDRYMALAVMAGHSSPEITLNHYLHFTDLLLGCHLACNQTPLSRQESQYLFGISTHKQRTLDCEQEKPTPLTPAKLMPHLLKRLGAYQATPPRQVRQGIKAKTLADANRASHYVQSEAVLKHLEKGKDRREIASQFGLSEELLATWHASAIELGNLVTQKARSRLIPRNRQRQLLPAELGTTAEKHALADVLKVCQAMRKRPKQMAEFRWAIRYCLTNSNSSHAGIKFTSPKIFRRFMTFVSKLYPWSQWRLDLHVPQDKPAKRWHLHPALAVERSTLRKVQQFPQGYAYLYLNHPKEELCQAGHSSPMLRYLFHRFAIILFKATSIRRWQIGDSQNLQRIAKLADTNPMTYEVLMEIDRMSRDMTHYEMALCGSLFHEALQRADEDVYRDVVEQLYEEGRQRAAEWSVAQDEPRWD</sequence>
<gene>
    <name evidence="3" type="ORF">VCX44_18515</name>
</gene>
<evidence type="ECO:0000313" key="3">
    <source>
        <dbReference type="EMBL" id="MEA9437741.1"/>
    </source>
</evidence>